<reference evidence="2 3" key="1">
    <citation type="submission" date="2019-02" db="EMBL/GenBank/DDBJ databases">
        <title>Dyella amyloliquefaciens sp. nov., isolated from forest soil.</title>
        <authorList>
            <person name="Gao Z.-H."/>
            <person name="Qiu L.-H."/>
        </authorList>
    </citation>
    <scope>NUCLEOTIDE SEQUENCE [LARGE SCALE GENOMIC DNA]</scope>
    <source>
        <strain evidence="2 3">KACC 12747</strain>
    </source>
</reference>
<evidence type="ECO:0000313" key="2">
    <source>
        <dbReference type="EMBL" id="TCI07299.1"/>
    </source>
</evidence>
<gene>
    <name evidence="2" type="ORF">EZM97_32400</name>
</gene>
<dbReference type="RefSeq" id="WP_131412574.1">
    <property type="nucleotide sequence ID" value="NZ_SJTG01000005.1"/>
</dbReference>
<feature type="transmembrane region" description="Helical" evidence="1">
    <location>
        <begin position="86"/>
        <end position="106"/>
    </location>
</feature>
<dbReference type="EMBL" id="SJTG01000005">
    <property type="protein sequence ID" value="TCI07299.1"/>
    <property type="molecule type" value="Genomic_DNA"/>
</dbReference>
<comment type="caution">
    <text evidence="2">The sequence shown here is derived from an EMBL/GenBank/DDBJ whole genome shotgun (WGS) entry which is preliminary data.</text>
</comment>
<accession>A0A4R0YNA4</accession>
<evidence type="ECO:0000256" key="1">
    <source>
        <dbReference type="SAM" id="Phobius"/>
    </source>
</evidence>
<feature type="transmembrane region" description="Helical" evidence="1">
    <location>
        <begin position="49"/>
        <end position="66"/>
    </location>
</feature>
<protein>
    <submittedName>
        <fullName evidence="2">Uncharacterized protein</fullName>
    </submittedName>
</protein>
<evidence type="ECO:0000313" key="3">
    <source>
        <dbReference type="Proteomes" id="UP000291822"/>
    </source>
</evidence>
<dbReference type="Proteomes" id="UP000291822">
    <property type="component" value="Unassembled WGS sequence"/>
</dbReference>
<proteinExistence type="predicted"/>
<feature type="transmembrane region" description="Helical" evidence="1">
    <location>
        <begin position="6"/>
        <end position="28"/>
    </location>
</feature>
<keyword evidence="3" id="KW-1185">Reference proteome</keyword>
<keyword evidence="1" id="KW-0472">Membrane</keyword>
<dbReference type="AlphaFoldDB" id="A0A4R0YNA4"/>
<sequence>MSKILLISFLVIGIVGPCVAVVALGRWFQRRLSKKSPDSLYVRKMTPTGIILNMVFVLFLASGTAIGKLAPQSKIGAFLSTPTHMLLALFALWLLFTVTAAVASKFGHPMAKKKDRNMPKP</sequence>
<keyword evidence="1" id="KW-1133">Transmembrane helix</keyword>
<organism evidence="2 3">
    <name type="scientific">Dyella soli</name>
    <dbReference type="NCBI Taxonomy" id="522319"/>
    <lineage>
        <taxon>Bacteria</taxon>
        <taxon>Pseudomonadati</taxon>
        <taxon>Pseudomonadota</taxon>
        <taxon>Gammaproteobacteria</taxon>
        <taxon>Lysobacterales</taxon>
        <taxon>Rhodanobacteraceae</taxon>
        <taxon>Dyella</taxon>
    </lineage>
</organism>
<name>A0A4R0YNA4_9GAMM</name>
<keyword evidence="1" id="KW-0812">Transmembrane</keyword>